<name>A0A540W1A1_9ACTN</name>
<dbReference type="InterPro" id="IPR007361">
    <property type="entry name" value="DUF427"/>
</dbReference>
<evidence type="ECO:0000259" key="1">
    <source>
        <dbReference type="Pfam" id="PF04248"/>
    </source>
</evidence>
<dbReference type="Proteomes" id="UP000319103">
    <property type="component" value="Unassembled WGS sequence"/>
</dbReference>
<dbReference type="OrthoDB" id="285364at2"/>
<accession>A0A540W1A1</accession>
<dbReference type="AlphaFoldDB" id="A0A540W1A1"/>
<dbReference type="Pfam" id="PF04248">
    <property type="entry name" value="NTP_transf_9"/>
    <property type="match status" value="1"/>
</dbReference>
<evidence type="ECO:0000313" key="3">
    <source>
        <dbReference type="Proteomes" id="UP000319103"/>
    </source>
</evidence>
<reference evidence="2 3" key="1">
    <citation type="submission" date="2019-06" db="EMBL/GenBank/DDBJ databases">
        <title>Description of Kitasatospora acidophila sp. nov. isolated from pine grove soil, and reclassification of Streptomyces novaecaesareae to Kitasatospora novaeceasareae comb. nov.</title>
        <authorList>
            <person name="Kim M.J."/>
        </authorList>
    </citation>
    <scope>NUCLEOTIDE SEQUENCE [LARGE SCALE GENOMIC DNA]</scope>
    <source>
        <strain evidence="2 3">MMS16-CNU292</strain>
    </source>
</reference>
<dbReference type="EMBL" id="VIGB01000003">
    <property type="protein sequence ID" value="TQF02799.1"/>
    <property type="molecule type" value="Genomic_DNA"/>
</dbReference>
<feature type="domain" description="DUF427" evidence="1">
    <location>
        <begin position="46"/>
        <end position="132"/>
    </location>
</feature>
<dbReference type="PANTHER" id="PTHR34310">
    <property type="entry name" value="DUF427 DOMAIN PROTEIN (AFU_ORTHOLOGUE AFUA_3G02220)"/>
    <property type="match status" value="1"/>
</dbReference>
<dbReference type="InterPro" id="IPR038694">
    <property type="entry name" value="DUF427_sf"/>
</dbReference>
<organism evidence="2 3">
    <name type="scientific">Kitasatospora acidiphila</name>
    <dbReference type="NCBI Taxonomy" id="2567942"/>
    <lineage>
        <taxon>Bacteria</taxon>
        <taxon>Bacillati</taxon>
        <taxon>Actinomycetota</taxon>
        <taxon>Actinomycetes</taxon>
        <taxon>Kitasatosporales</taxon>
        <taxon>Streptomycetaceae</taxon>
        <taxon>Kitasatospora</taxon>
    </lineage>
</organism>
<comment type="caution">
    <text evidence="2">The sequence shown here is derived from an EMBL/GenBank/DDBJ whole genome shotgun (WGS) entry which is preliminary data.</text>
</comment>
<dbReference type="Gene3D" id="2.170.150.40">
    <property type="entry name" value="Domain of unknown function (DUF427)"/>
    <property type="match status" value="1"/>
</dbReference>
<evidence type="ECO:0000313" key="2">
    <source>
        <dbReference type="EMBL" id="TQF02799.1"/>
    </source>
</evidence>
<sequence length="144" mass="15952">MISTLVRGADAMMNGSAGATVGLRRPTWRAPADRAWTGGRSGAPMMRAVWNGAVLAETARTRVVEGNHYFPPESLHREYLTESATRTLCPWKGVARYYTVTVEGLANPDAAWCYPRPLFLARRIKNHVAFWHGVTVEGTPEKQP</sequence>
<dbReference type="PANTHER" id="PTHR34310:SF5">
    <property type="entry name" value="DUF427 DOMAIN PROTEIN (AFU_ORTHOLOGUE AFUA_3G02220)"/>
    <property type="match status" value="1"/>
</dbReference>
<keyword evidence="3" id="KW-1185">Reference proteome</keyword>
<proteinExistence type="predicted"/>
<protein>
    <submittedName>
        <fullName evidence="2">DUF427 domain-containing protein</fullName>
    </submittedName>
</protein>
<gene>
    <name evidence="2" type="ORF">E6W39_11700</name>
</gene>